<reference evidence="1 2" key="1">
    <citation type="submission" date="2016-12" db="EMBL/GenBank/DDBJ databases">
        <authorList>
            <person name="Song W.-J."/>
            <person name="Kurnit D.M."/>
        </authorList>
    </citation>
    <scope>NUCLEOTIDE SEQUENCE [LARGE SCALE GENOMIC DNA]</scope>
    <source>
        <strain evidence="1 2">DSM 12503</strain>
    </source>
</reference>
<dbReference type="EMBL" id="FRFD01000007">
    <property type="protein sequence ID" value="SHO50121.1"/>
    <property type="molecule type" value="Genomic_DNA"/>
</dbReference>
<name>A0A1M7YC04_9FIRM</name>
<dbReference type="AlphaFoldDB" id="A0A1M7YC04"/>
<dbReference type="STRING" id="1121345.SAMN02745217_02595"/>
<sequence>MNQEERVKEFMRLMTDATNKTGITYAVEHGQNIVLFDVRSNEPLELEITVGTEVKKTNGQMQITTFDKSNIQE</sequence>
<accession>A0A1M7YC04</accession>
<evidence type="ECO:0000313" key="2">
    <source>
        <dbReference type="Proteomes" id="UP000184612"/>
    </source>
</evidence>
<protein>
    <submittedName>
        <fullName evidence="1">Uncharacterized protein</fullName>
    </submittedName>
</protein>
<dbReference type="Proteomes" id="UP000184612">
    <property type="component" value="Unassembled WGS sequence"/>
</dbReference>
<dbReference type="OrthoDB" id="1956537at2"/>
<gene>
    <name evidence="1" type="ORF">SAMN02745217_02595</name>
</gene>
<organism evidence="1 2">
    <name type="scientific">Anaerocolumna xylanovorans DSM 12503</name>
    <dbReference type="NCBI Taxonomy" id="1121345"/>
    <lineage>
        <taxon>Bacteria</taxon>
        <taxon>Bacillati</taxon>
        <taxon>Bacillota</taxon>
        <taxon>Clostridia</taxon>
        <taxon>Lachnospirales</taxon>
        <taxon>Lachnospiraceae</taxon>
        <taxon>Anaerocolumna</taxon>
    </lineage>
</organism>
<evidence type="ECO:0000313" key="1">
    <source>
        <dbReference type="EMBL" id="SHO50121.1"/>
    </source>
</evidence>
<proteinExistence type="predicted"/>
<keyword evidence="2" id="KW-1185">Reference proteome</keyword>